<keyword evidence="3" id="KW-1185">Reference proteome</keyword>
<evidence type="ECO:0000313" key="3">
    <source>
        <dbReference type="Proteomes" id="UP001589867"/>
    </source>
</evidence>
<sequence>MSRFVITIAPDNTAAGDADNAFTTVRVDTSTGQARITELTVRAAAGGGLTATDLPPIDMNLLIRALTVAAQPQALPSVTPASTPAPAADRVDEPERAVAAPVSAEPSAAAPRRRARKGAAGTGSARKTAAGKSGARRATAKKATAAKKTAKATARGGSAPDSTATAPRPYRRMPEPEQVMDVYRLTGSIAAVADHFGVPRHTVAGWARRLRGQGHSIGRQ</sequence>
<comment type="caution">
    <text evidence="2">The sequence shown here is derived from an EMBL/GenBank/DDBJ whole genome shotgun (WGS) entry which is preliminary data.</text>
</comment>
<feature type="region of interest" description="Disordered" evidence="1">
    <location>
        <begin position="76"/>
        <end position="174"/>
    </location>
</feature>
<feature type="compositionally biased region" description="Low complexity" evidence="1">
    <location>
        <begin position="118"/>
        <end position="133"/>
    </location>
</feature>
<accession>A0ABV6MBJ8</accession>
<feature type="compositionally biased region" description="Low complexity" evidence="1">
    <location>
        <begin position="97"/>
        <end position="110"/>
    </location>
</feature>
<protein>
    <recommendedName>
        <fullName evidence="4">Helix-turn-helix domain-containing protein</fullName>
    </recommendedName>
</protein>
<feature type="compositionally biased region" description="Low complexity" evidence="1">
    <location>
        <begin position="76"/>
        <end position="88"/>
    </location>
</feature>
<evidence type="ECO:0000256" key="1">
    <source>
        <dbReference type="SAM" id="MobiDB-lite"/>
    </source>
</evidence>
<dbReference type="RefSeq" id="WP_377257635.1">
    <property type="nucleotide sequence ID" value="NZ_JBHLUH010000064.1"/>
</dbReference>
<feature type="compositionally biased region" description="Basic residues" evidence="1">
    <location>
        <begin position="134"/>
        <end position="150"/>
    </location>
</feature>
<dbReference type="EMBL" id="JBHLUH010000064">
    <property type="protein sequence ID" value="MFC0532107.1"/>
    <property type="molecule type" value="Genomic_DNA"/>
</dbReference>
<evidence type="ECO:0008006" key="4">
    <source>
        <dbReference type="Google" id="ProtNLM"/>
    </source>
</evidence>
<reference evidence="2 3" key="1">
    <citation type="submission" date="2024-09" db="EMBL/GenBank/DDBJ databases">
        <authorList>
            <person name="Sun Q."/>
            <person name="Mori K."/>
        </authorList>
    </citation>
    <scope>NUCLEOTIDE SEQUENCE [LARGE SCALE GENOMIC DNA]</scope>
    <source>
        <strain evidence="2 3">TBRC 3947</strain>
    </source>
</reference>
<dbReference type="Proteomes" id="UP001589867">
    <property type="component" value="Unassembled WGS sequence"/>
</dbReference>
<name>A0ABV6MBJ8_9ACTN</name>
<evidence type="ECO:0000313" key="2">
    <source>
        <dbReference type="EMBL" id="MFC0532107.1"/>
    </source>
</evidence>
<organism evidence="2 3">
    <name type="scientific">Phytohabitans kaempferiae</name>
    <dbReference type="NCBI Taxonomy" id="1620943"/>
    <lineage>
        <taxon>Bacteria</taxon>
        <taxon>Bacillati</taxon>
        <taxon>Actinomycetota</taxon>
        <taxon>Actinomycetes</taxon>
        <taxon>Micromonosporales</taxon>
        <taxon>Micromonosporaceae</taxon>
    </lineage>
</organism>
<gene>
    <name evidence="2" type="ORF">ACFFIA_31100</name>
</gene>
<proteinExistence type="predicted"/>